<dbReference type="InterPro" id="IPR059052">
    <property type="entry name" value="HH_YbhG-like"/>
</dbReference>
<dbReference type="PANTHER" id="PTHR32347">
    <property type="entry name" value="EFFLUX SYSTEM COMPONENT YKNX-RELATED"/>
    <property type="match status" value="1"/>
</dbReference>
<dbReference type="SUPFAM" id="SSF111369">
    <property type="entry name" value="HlyD-like secretion proteins"/>
    <property type="match status" value="1"/>
</dbReference>
<dbReference type="GO" id="GO:0030313">
    <property type="term" value="C:cell envelope"/>
    <property type="evidence" value="ECO:0007669"/>
    <property type="project" value="UniProtKB-SubCell"/>
</dbReference>
<evidence type="ECO:0000256" key="2">
    <source>
        <dbReference type="ARBA" id="ARBA00023054"/>
    </source>
</evidence>
<evidence type="ECO:0000313" key="5">
    <source>
        <dbReference type="Proteomes" id="UP000199527"/>
    </source>
</evidence>
<name>A0A1G8NNI7_9GAMM</name>
<gene>
    <name evidence="4" type="ORF">SAMN04488540_103181</name>
</gene>
<accession>A0A1G8NNI7</accession>
<protein>
    <submittedName>
        <fullName evidence="4">HlyD family secretion protein</fullName>
    </submittedName>
</protein>
<proteinExistence type="predicted"/>
<dbReference type="Gene3D" id="2.40.50.100">
    <property type="match status" value="2"/>
</dbReference>
<dbReference type="InterPro" id="IPR050465">
    <property type="entry name" value="UPF0194_transport"/>
</dbReference>
<feature type="domain" description="YbhG-like alpha-helical hairpin" evidence="3">
    <location>
        <begin position="84"/>
        <end position="211"/>
    </location>
</feature>
<dbReference type="Proteomes" id="UP000199527">
    <property type="component" value="Unassembled WGS sequence"/>
</dbReference>
<dbReference type="AlphaFoldDB" id="A0A1G8NNI7"/>
<evidence type="ECO:0000256" key="1">
    <source>
        <dbReference type="ARBA" id="ARBA00004196"/>
    </source>
</evidence>
<sequence length="336" mass="36894">MNLAGFRRLVVYPCSETCTPMKWKLFAVMMALALGGCTDPVPTEALGTLERDRVILTATANQIVRQRPIKEGEFVRRGDILVVLDDKQQLAVVARAKAEQAKAEAYLLRLTNGERPEDIAAAQAKVERTSATLLEADKSLERALTLVEKKLASVATLDSAKANRDAAKADQDLARETLAKLIRGSRVEDITQAQAALHASEAEVALQEQILSDLTVVATRDGILDSLPYNIGERVPTNGIVAAIQADMTPFARVYVPEPYRVRLSAGTRLMVHVDGDEQSYQGQIRWIATEPAFTPYYALNEQDRARLVYLAEVILPESARHLPSGVPAQVEMPHD</sequence>
<dbReference type="PANTHER" id="PTHR32347:SF29">
    <property type="entry name" value="UPF0194 MEMBRANE PROTEIN YBHG"/>
    <property type="match status" value="1"/>
</dbReference>
<evidence type="ECO:0000259" key="3">
    <source>
        <dbReference type="Pfam" id="PF25881"/>
    </source>
</evidence>
<keyword evidence="5" id="KW-1185">Reference proteome</keyword>
<keyword evidence="2" id="KW-0175">Coiled coil</keyword>
<comment type="subcellular location">
    <subcellularLocation>
        <location evidence="1">Cell envelope</location>
    </subcellularLocation>
</comment>
<dbReference type="EMBL" id="FNEM01000003">
    <property type="protein sequence ID" value="SDI81773.1"/>
    <property type="molecule type" value="Genomic_DNA"/>
</dbReference>
<organism evidence="4 5">
    <name type="scientific">Ferrimonas sediminum</name>
    <dbReference type="NCBI Taxonomy" id="718193"/>
    <lineage>
        <taxon>Bacteria</taxon>
        <taxon>Pseudomonadati</taxon>
        <taxon>Pseudomonadota</taxon>
        <taxon>Gammaproteobacteria</taxon>
        <taxon>Alteromonadales</taxon>
        <taxon>Ferrimonadaceae</taxon>
        <taxon>Ferrimonas</taxon>
    </lineage>
</organism>
<dbReference type="Gene3D" id="2.40.30.170">
    <property type="match status" value="1"/>
</dbReference>
<evidence type="ECO:0000313" key="4">
    <source>
        <dbReference type="EMBL" id="SDI81773.1"/>
    </source>
</evidence>
<dbReference type="Gene3D" id="1.10.287.470">
    <property type="entry name" value="Helix hairpin bin"/>
    <property type="match status" value="2"/>
</dbReference>
<dbReference type="Pfam" id="PF25881">
    <property type="entry name" value="HH_YBHG"/>
    <property type="match status" value="1"/>
</dbReference>
<reference evidence="5" key="1">
    <citation type="submission" date="2016-10" db="EMBL/GenBank/DDBJ databases">
        <authorList>
            <person name="Varghese N."/>
            <person name="Submissions S."/>
        </authorList>
    </citation>
    <scope>NUCLEOTIDE SEQUENCE [LARGE SCALE GENOMIC DNA]</scope>
    <source>
        <strain evidence="5">DSM 23317</strain>
    </source>
</reference>